<dbReference type="EMBL" id="FMYV01000006">
    <property type="protein sequence ID" value="SDC68639.1"/>
    <property type="molecule type" value="Genomic_DNA"/>
</dbReference>
<name>A0A1G6NLN3_9BACT</name>
<dbReference type="Gene3D" id="3.90.190.20">
    <property type="entry name" value="Mur ligase, C-terminal domain"/>
    <property type="match status" value="1"/>
</dbReference>
<comment type="similarity">
    <text evidence="1 11">Belongs to the MurCDEF family. MurE subfamily.</text>
</comment>
<dbReference type="GO" id="GO:0004326">
    <property type="term" value="F:tetrahydrofolylpolyglutamate synthase activity"/>
    <property type="evidence" value="ECO:0007669"/>
    <property type="project" value="InterPro"/>
</dbReference>
<evidence type="ECO:0000256" key="6">
    <source>
        <dbReference type="ARBA" id="ARBA00022840"/>
    </source>
</evidence>
<dbReference type="SUPFAM" id="SSF53244">
    <property type="entry name" value="MurD-like peptide ligases, peptide-binding domain"/>
    <property type="match status" value="1"/>
</dbReference>
<dbReference type="GO" id="GO:0071555">
    <property type="term" value="P:cell wall organization"/>
    <property type="evidence" value="ECO:0007669"/>
    <property type="project" value="UniProtKB-KW"/>
</dbReference>
<dbReference type="Proteomes" id="UP000297288">
    <property type="component" value="Unassembled WGS sequence"/>
</dbReference>
<keyword evidence="7 11" id="KW-0133">Cell shape</keyword>
<feature type="domain" description="Mur ligase central" evidence="15">
    <location>
        <begin position="114"/>
        <end position="314"/>
    </location>
</feature>
<organism evidence="16 18">
    <name type="scientific">Geotoga petraea</name>
    <dbReference type="NCBI Taxonomy" id="28234"/>
    <lineage>
        <taxon>Bacteria</taxon>
        <taxon>Thermotogati</taxon>
        <taxon>Thermotogota</taxon>
        <taxon>Thermotogae</taxon>
        <taxon>Petrotogales</taxon>
        <taxon>Petrotogaceae</taxon>
        <taxon>Geotoga</taxon>
    </lineage>
</organism>
<reference evidence="17 19" key="2">
    <citation type="submission" date="2019-04" db="EMBL/GenBank/DDBJ databases">
        <title>Draft genome sequence data and analysis of a Fermenting Bacterium, Geotoga petraea strain HO-Geo1, isolated from heavy-oil petroleum reservoir in Russia.</title>
        <authorList>
            <person name="Grouzdev D.S."/>
            <person name="Semenova E.M."/>
            <person name="Sokolova D.S."/>
            <person name="Tourova T.P."/>
            <person name="Poltaraus A.B."/>
            <person name="Nazina T.N."/>
        </authorList>
    </citation>
    <scope>NUCLEOTIDE SEQUENCE [LARGE SCALE GENOMIC DNA]</scope>
    <source>
        <strain evidence="17 19">HO-Geo1</strain>
    </source>
</reference>
<keyword evidence="4 11" id="KW-0132">Cell division</keyword>
<dbReference type="STRING" id="28234.SAMN04488588_1581"/>
<evidence type="ECO:0000256" key="1">
    <source>
        <dbReference type="ARBA" id="ARBA00005898"/>
    </source>
</evidence>
<dbReference type="GO" id="GO:0000287">
    <property type="term" value="F:magnesium ion binding"/>
    <property type="evidence" value="ECO:0007669"/>
    <property type="project" value="UniProtKB-UniRule"/>
</dbReference>
<feature type="binding site" evidence="11">
    <location>
        <begin position="159"/>
        <end position="160"/>
    </location>
    <ligand>
        <name>UDP-N-acetyl-alpha-D-muramoyl-L-alanyl-D-glutamate</name>
        <dbReference type="ChEBI" id="CHEBI:83900"/>
    </ligand>
</feature>
<evidence type="ECO:0000256" key="7">
    <source>
        <dbReference type="ARBA" id="ARBA00022960"/>
    </source>
</evidence>
<dbReference type="PANTHER" id="PTHR23135:SF4">
    <property type="entry name" value="UDP-N-ACETYLMURAMOYL-L-ALANYL-D-GLUTAMATE--2,6-DIAMINOPIMELATE LIGASE MURE HOMOLOG, CHLOROPLASTIC"/>
    <property type="match status" value="1"/>
</dbReference>
<reference evidence="16 18" key="1">
    <citation type="submission" date="2016-10" db="EMBL/GenBank/DDBJ databases">
        <authorList>
            <person name="de Groot N.N."/>
        </authorList>
    </citation>
    <scope>NUCLEOTIDE SEQUENCE [LARGE SCALE GENOMIC DNA]</scope>
    <source>
        <strain evidence="16 18">WG14</strain>
    </source>
</reference>
<proteinExistence type="inferred from homology"/>
<feature type="binding site" evidence="11">
    <location>
        <position position="34"/>
    </location>
    <ligand>
        <name>UDP-N-acetyl-alpha-D-muramoyl-L-alanyl-D-glutamate</name>
        <dbReference type="ChEBI" id="CHEBI:83900"/>
    </ligand>
</feature>
<dbReference type="InterPro" id="IPR036615">
    <property type="entry name" value="Mur_ligase_C_dom_sf"/>
</dbReference>
<keyword evidence="10 11" id="KW-0961">Cell wall biogenesis/degradation</keyword>
<feature type="binding site" evidence="11">
    <location>
        <position position="192"/>
    </location>
    <ligand>
        <name>UDP-N-acetyl-alpha-D-muramoyl-L-alanyl-D-glutamate</name>
        <dbReference type="ChEBI" id="CHEBI:83900"/>
    </ligand>
</feature>
<comment type="pathway">
    <text evidence="11 12">Cell wall biogenesis; peptidoglycan biosynthesis.</text>
</comment>
<comment type="function">
    <text evidence="11">Catalyzes the addition of an amino acid to the nucleotide precursor UDP-N-acetylmuramoyl-L-alanyl-D-glutamate (UMAG) in the biosynthesis of bacterial cell-wall peptidoglycan.</text>
</comment>
<keyword evidence="11" id="KW-0460">Magnesium</keyword>
<dbReference type="PROSITE" id="PS01011">
    <property type="entry name" value="FOLYLPOLYGLU_SYNT_1"/>
    <property type="match status" value="1"/>
</dbReference>
<evidence type="ECO:0000256" key="5">
    <source>
        <dbReference type="ARBA" id="ARBA00022741"/>
    </source>
</evidence>
<evidence type="ECO:0000259" key="14">
    <source>
        <dbReference type="Pfam" id="PF02875"/>
    </source>
</evidence>
<dbReference type="GO" id="GO:0051301">
    <property type="term" value="P:cell division"/>
    <property type="evidence" value="ECO:0007669"/>
    <property type="project" value="UniProtKB-KW"/>
</dbReference>
<dbReference type="SUPFAM" id="SSF63418">
    <property type="entry name" value="MurE/MurF N-terminal domain"/>
    <property type="match status" value="1"/>
</dbReference>
<keyword evidence="5 11" id="KW-0547">Nucleotide-binding</keyword>
<dbReference type="UniPathway" id="UPA00219"/>
<sequence length="499" mass="56721">MKISEILDFLKDEIIETRIEVDTDLEIKNFKDNSELVEKNDVFIAVKGFKVDGHDFIHSALSRGAVFVILDNPEKIPEDLSLDYVLIKNTRKVIAELAYKNKHISPKDFKMFAVTGTNGKSTVATLVHHILQESGKKSTLFSTVEIMIKDQVIEEPYNTTPSVIKISEILEKSKLENVEFVNMEVSSHAIHQKRVEKLEYDLISYTNITRDHLDYHHTFKEYMDTKLSLTNYLKKNGKVIVNIDEIELDNFHVDKNKIITYGFDDKADYTIKSINQSIYQMNFKIDTPEGEELSIYSSIIGKFNAYNITNALIVCKEYGLSYDQIKHSIITFKGVRGRFELIPSSKALGFSVVIDFAHTPDALDKVLSNAKEIVKGRIILVFGAGGNADVGKRKIMGEVASKYSDIIVLTTDDPKDEDPEKIIEQVKDGITKERNFIVIPERKTAINAAINFANRDDLVIIAGRGHEKFQLFSNGKQIKFNDFEIASECIDSLRRSMKK</sequence>
<evidence type="ECO:0000256" key="8">
    <source>
        <dbReference type="ARBA" id="ARBA00022984"/>
    </source>
</evidence>
<evidence type="ECO:0000313" key="17">
    <source>
        <dbReference type="EMBL" id="TGG87826.1"/>
    </source>
</evidence>
<evidence type="ECO:0000256" key="11">
    <source>
        <dbReference type="HAMAP-Rule" id="MF_00208"/>
    </source>
</evidence>
<keyword evidence="3 11" id="KW-0436">Ligase</keyword>
<dbReference type="OrthoDB" id="9800958at2"/>
<dbReference type="PANTHER" id="PTHR23135">
    <property type="entry name" value="MUR LIGASE FAMILY MEMBER"/>
    <property type="match status" value="1"/>
</dbReference>
<dbReference type="InterPro" id="IPR000713">
    <property type="entry name" value="Mur_ligase_N"/>
</dbReference>
<dbReference type="Gene3D" id="3.40.1190.10">
    <property type="entry name" value="Mur-like, catalytic domain"/>
    <property type="match status" value="1"/>
</dbReference>
<comment type="cofactor">
    <cofactor evidence="11">
        <name>Mg(2+)</name>
        <dbReference type="ChEBI" id="CHEBI:18420"/>
    </cofactor>
</comment>
<evidence type="ECO:0000259" key="13">
    <source>
        <dbReference type="Pfam" id="PF01225"/>
    </source>
</evidence>
<dbReference type="NCBIfam" id="TIGR01085">
    <property type="entry name" value="murE"/>
    <property type="match status" value="1"/>
</dbReference>
<dbReference type="SUPFAM" id="SSF53623">
    <property type="entry name" value="MurD-like peptide ligases, catalytic domain"/>
    <property type="match status" value="1"/>
</dbReference>
<evidence type="ECO:0000256" key="12">
    <source>
        <dbReference type="RuleBase" id="RU004135"/>
    </source>
</evidence>
<dbReference type="GO" id="GO:0009252">
    <property type="term" value="P:peptidoglycan biosynthetic process"/>
    <property type="evidence" value="ECO:0007669"/>
    <property type="project" value="UniProtKB-UniRule"/>
</dbReference>
<dbReference type="GO" id="GO:0005737">
    <property type="term" value="C:cytoplasm"/>
    <property type="evidence" value="ECO:0007669"/>
    <property type="project" value="UniProtKB-SubCell"/>
</dbReference>
<dbReference type="InterPro" id="IPR005761">
    <property type="entry name" value="UDP-N-AcMur-Glu-dNH2Pim_ligase"/>
</dbReference>
<keyword evidence="2 11" id="KW-0963">Cytoplasm</keyword>
<keyword evidence="8 11" id="KW-0573">Peptidoglycan synthesis</keyword>
<dbReference type="InterPro" id="IPR035911">
    <property type="entry name" value="MurE/MurF_N"/>
</dbReference>
<dbReference type="Gene3D" id="3.40.1390.10">
    <property type="entry name" value="MurE/MurF, N-terminal domain"/>
    <property type="match status" value="1"/>
</dbReference>
<evidence type="ECO:0000256" key="2">
    <source>
        <dbReference type="ARBA" id="ARBA00022490"/>
    </source>
</evidence>
<dbReference type="NCBIfam" id="NF001126">
    <property type="entry name" value="PRK00139.1-4"/>
    <property type="match status" value="1"/>
</dbReference>
<evidence type="ECO:0000313" key="18">
    <source>
        <dbReference type="Proteomes" id="UP000199322"/>
    </source>
</evidence>
<evidence type="ECO:0000256" key="10">
    <source>
        <dbReference type="ARBA" id="ARBA00023316"/>
    </source>
</evidence>
<dbReference type="EC" id="6.3.2.-" evidence="11"/>
<dbReference type="EMBL" id="SRME01000003">
    <property type="protein sequence ID" value="TGG87826.1"/>
    <property type="molecule type" value="Genomic_DNA"/>
</dbReference>
<comment type="subcellular location">
    <subcellularLocation>
        <location evidence="11 12">Cytoplasm</location>
    </subcellularLocation>
</comment>
<comment type="PTM">
    <text evidence="11">Carboxylation is probably crucial for Mg(2+) binding and, consequently, for the gamma-phosphate positioning of ATP.</text>
</comment>
<feature type="domain" description="Mur ligase C-terminal" evidence="14">
    <location>
        <begin position="337"/>
        <end position="465"/>
    </location>
</feature>
<dbReference type="AlphaFoldDB" id="A0A1G6NLN3"/>
<feature type="binding site" evidence="11">
    <location>
        <position position="186"/>
    </location>
    <ligand>
        <name>UDP-N-acetyl-alpha-D-muramoyl-L-alanyl-D-glutamate</name>
        <dbReference type="ChEBI" id="CHEBI:83900"/>
    </ligand>
</feature>
<dbReference type="GO" id="GO:0005524">
    <property type="term" value="F:ATP binding"/>
    <property type="evidence" value="ECO:0007669"/>
    <property type="project" value="UniProtKB-UniRule"/>
</dbReference>
<dbReference type="InterPro" id="IPR036565">
    <property type="entry name" value="Mur-like_cat_sf"/>
</dbReference>
<keyword evidence="9 11" id="KW-0131">Cell cycle</keyword>
<dbReference type="RefSeq" id="WP_091404537.1">
    <property type="nucleotide sequence ID" value="NZ_FMYV01000006.1"/>
</dbReference>
<dbReference type="InterPro" id="IPR004101">
    <property type="entry name" value="Mur_ligase_C"/>
</dbReference>
<evidence type="ECO:0000256" key="3">
    <source>
        <dbReference type="ARBA" id="ARBA00022598"/>
    </source>
</evidence>
<evidence type="ECO:0000256" key="9">
    <source>
        <dbReference type="ARBA" id="ARBA00023306"/>
    </source>
</evidence>
<accession>A0A1G6NLN3</accession>
<protein>
    <recommendedName>
        <fullName evidence="11">UDP-N-acetylmuramyl-tripeptide synthetase</fullName>
        <ecNumber evidence="11">6.3.2.-</ecNumber>
    </recommendedName>
    <alternativeName>
        <fullName evidence="11">UDP-MurNAc-tripeptide synthetase</fullName>
    </alternativeName>
</protein>
<evidence type="ECO:0000256" key="4">
    <source>
        <dbReference type="ARBA" id="ARBA00022618"/>
    </source>
</evidence>
<dbReference type="Pfam" id="PF02875">
    <property type="entry name" value="Mur_ligase_C"/>
    <property type="match status" value="1"/>
</dbReference>
<dbReference type="Proteomes" id="UP000199322">
    <property type="component" value="Unassembled WGS sequence"/>
</dbReference>
<comment type="caution">
    <text evidence="11">Lacks conserved residue(s) required for the propagation of feature annotation.</text>
</comment>
<feature type="modified residue" description="N6-carboxylysine" evidence="11">
    <location>
        <position position="226"/>
    </location>
</feature>
<keyword evidence="6 11" id="KW-0067">ATP-binding</keyword>
<evidence type="ECO:0000259" key="15">
    <source>
        <dbReference type="Pfam" id="PF08245"/>
    </source>
</evidence>
<feature type="binding site" evidence="11">
    <location>
        <position position="194"/>
    </location>
    <ligand>
        <name>UDP-N-acetyl-alpha-D-muramoyl-L-alanyl-D-glutamate</name>
        <dbReference type="ChEBI" id="CHEBI:83900"/>
    </ligand>
</feature>
<dbReference type="Pfam" id="PF01225">
    <property type="entry name" value="Mur_ligase"/>
    <property type="match status" value="1"/>
</dbReference>
<dbReference type="HAMAP" id="MF_00208">
    <property type="entry name" value="MurE"/>
    <property type="match status" value="1"/>
</dbReference>
<evidence type="ECO:0000313" key="19">
    <source>
        <dbReference type="Proteomes" id="UP000297288"/>
    </source>
</evidence>
<dbReference type="InterPro" id="IPR013221">
    <property type="entry name" value="Mur_ligase_cen"/>
</dbReference>
<feature type="binding site" evidence="11">
    <location>
        <begin position="116"/>
        <end position="122"/>
    </location>
    <ligand>
        <name>ATP</name>
        <dbReference type="ChEBI" id="CHEBI:30616"/>
    </ligand>
</feature>
<dbReference type="InterPro" id="IPR018109">
    <property type="entry name" value="Folylpolyglutamate_synth_CS"/>
</dbReference>
<feature type="domain" description="Mur ligase N-terminal catalytic" evidence="13">
    <location>
        <begin position="33"/>
        <end position="98"/>
    </location>
</feature>
<dbReference type="GO" id="GO:0008360">
    <property type="term" value="P:regulation of cell shape"/>
    <property type="evidence" value="ECO:0007669"/>
    <property type="project" value="UniProtKB-KW"/>
</dbReference>
<gene>
    <name evidence="11" type="primary">murE</name>
    <name evidence="17" type="ORF">E4650_05650</name>
    <name evidence="16" type="ORF">SAMN04488588_1581</name>
</gene>
<dbReference type="Pfam" id="PF08245">
    <property type="entry name" value="Mur_ligase_M"/>
    <property type="match status" value="1"/>
</dbReference>
<keyword evidence="18" id="KW-1185">Reference proteome</keyword>
<evidence type="ECO:0000313" key="16">
    <source>
        <dbReference type="EMBL" id="SDC68639.1"/>
    </source>
</evidence>